<comment type="similarity">
    <text evidence="1">Belongs to the histidine acid phosphatase family.</text>
</comment>
<sequence length="339" mass="36110">MASKAFLLSLAALPLAKTETVLGIYVFSRHGDRTPKILAPTNLTSLGAEQVYTSGGWYRDQYVASDSASPILALSRDTAALGQLTVTAPVDNVLQNSAQAFLQGLYPPAGSVTTQELRNETEVTAPLNGYQYIPVNAVESAASSSNSEDSPWLQGGSGCDNAVVSSNNYLSSTEYKTAYADSLDFYQSLLPVINSTFEADAANFKNAYSIYDYVNVATIHNQTIPSSDLLTNETLLRLKVLANEHEWGLAYNSSDEIRAIAGATLAGQIVEALNDTIAGKGKQPVHIQFGAYAVFSSFFGLAQLPALSDDFTGVVDYAASMAFELVTNASVTDDGYPST</sequence>
<feature type="signal peptide" evidence="2">
    <location>
        <begin position="1"/>
        <end position="18"/>
    </location>
</feature>
<dbReference type="GO" id="GO:0016791">
    <property type="term" value="F:phosphatase activity"/>
    <property type="evidence" value="ECO:0007669"/>
    <property type="project" value="TreeGrafter"/>
</dbReference>
<evidence type="ECO:0000256" key="1">
    <source>
        <dbReference type="ARBA" id="ARBA00005375"/>
    </source>
</evidence>
<dbReference type="InterPro" id="IPR029033">
    <property type="entry name" value="His_PPase_superfam"/>
</dbReference>
<protein>
    <recommendedName>
        <fullName evidence="5">Acid phosphatase</fullName>
    </recommendedName>
</protein>
<reference evidence="3 4" key="1">
    <citation type="submission" date="2018-12" db="EMBL/GenBank/DDBJ databases">
        <title>Draft genome sequence of Xylaria grammica IHI A82.</title>
        <authorList>
            <person name="Buettner E."/>
            <person name="Kellner H."/>
        </authorList>
    </citation>
    <scope>NUCLEOTIDE SEQUENCE [LARGE SCALE GENOMIC DNA]</scope>
    <source>
        <strain evidence="3 4">IHI A82</strain>
    </source>
</reference>
<dbReference type="STRING" id="363999.A0A439CTV8"/>
<dbReference type="AlphaFoldDB" id="A0A439CTV8"/>
<name>A0A439CTV8_9PEZI</name>
<keyword evidence="2" id="KW-0732">Signal</keyword>
<evidence type="ECO:0000256" key="2">
    <source>
        <dbReference type="SAM" id="SignalP"/>
    </source>
</evidence>
<dbReference type="InterPro" id="IPR000560">
    <property type="entry name" value="His_Pase_clade-2"/>
</dbReference>
<feature type="non-terminal residue" evidence="3">
    <location>
        <position position="339"/>
    </location>
</feature>
<dbReference type="EMBL" id="RYZI01000430">
    <property type="protein sequence ID" value="RWA05531.1"/>
    <property type="molecule type" value="Genomic_DNA"/>
</dbReference>
<evidence type="ECO:0008006" key="5">
    <source>
        <dbReference type="Google" id="ProtNLM"/>
    </source>
</evidence>
<dbReference type="PANTHER" id="PTHR11567:SF142">
    <property type="entry name" value="PHOSPHOGLYCERATE MUTASE-LIKE PROTEIN"/>
    <property type="match status" value="1"/>
</dbReference>
<dbReference type="Pfam" id="PF00328">
    <property type="entry name" value="His_Phos_2"/>
    <property type="match status" value="1"/>
</dbReference>
<dbReference type="InterPro" id="IPR050645">
    <property type="entry name" value="Histidine_acid_phosphatase"/>
</dbReference>
<evidence type="ECO:0000313" key="3">
    <source>
        <dbReference type="EMBL" id="RWA05531.1"/>
    </source>
</evidence>
<accession>A0A439CTV8</accession>
<gene>
    <name evidence="3" type="ORF">EKO27_g9572</name>
</gene>
<evidence type="ECO:0000313" key="4">
    <source>
        <dbReference type="Proteomes" id="UP000286045"/>
    </source>
</evidence>
<organism evidence="3 4">
    <name type="scientific">Xylaria grammica</name>
    <dbReference type="NCBI Taxonomy" id="363999"/>
    <lineage>
        <taxon>Eukaryota</taxon>
        <taxon>Fungi</taxon>
        <taxon>Dikarya</taxon>
        <taxon>Ascomycota</taxon>
        <taxon>Pezizomycotina</taxon>
        <taxon>Sordariomycetes</taxon>
        <taxon>Xylariomycetidae</taxon>
        <taxon>Xylariales</taxon>
        <taxon>Xylariaceae</taxon>
        <taxon>Xylaria</taxon>
    </lineage>
</organism>
<proteinExistence type="inferred from homology"/>
<dbReference type="Proteomes" id="UP000286045">
    <property type="component" value="Unassembled WGS sequence"/>
</dbReference>
<dbReference type="SUPFAM" id="SSF53254">
    <property type="entry name" value="Phosphoglycerate mutase-like"/>
    <property type="match status" value="1"/>
</dbReference>
<dbReference type="PANTHER" id="PTHR11567">
    <property type="entry name" value="ACID PHOSPHATASE-RELATED"/>
    <property type="match status" value="1"/>
</dbReference>
<keyword evidence="4" id="KW-1185">Reference proteome</keyword>
<comment type="caution">
    <text evidence="3">The sequence shown here is derived from an EMBL/GenBank/DDBJ whole genome shotgun (WGS) entry which is preliminary data.</text>
</comment>
<feature type="chain" id="PRO_5019269824" description="Acid phosphatase" evidence="2">
    <location>
        <begin position="19"/>
        <end position="339"/>
    </location>
</feature>
<dbReference type="Gene3D" id="3.40.50.1240">
    <property type="entry name" value="Phosphoglycerate mutase-like"/>
    <property type="match status" value="1"/>
</dbReference>